<comment type="caution">
    <text evidence="4">The sequence shown here is derived from an EMBL/GenBank/DDBJ whole genome shotgun (WGS) entry which is preliminary data.</text>
</comment>
<dbReference type="PANTHER" id="PTHR22904">
    <property type="entry name" value="TPR REPEAT CONTAINING PROTEIN"/>
    <property type="match status" value="1"/>
</dbReference>
<dbReference type="AlphaFoldDB" id="A0A6B0R137"/>
<proteinExistence type="predicted"/>
<accession>A0A6B0R137</accession>
<keyword evidence="1" id="KW-0677">Repeat</keyword>
<keyword evidence="5" id="KW-1185">Reference proteome</keyword>
<dbReference type="InterPro" id="IPR011990">
    <property type="entry name" value="TPR-like_helical_dom_sf"/>
</dbReference>
<dbReference type="PANTHER" id="PTHR22904:SF523">
    <property type="entry name" value="STRESS-INDUCED-PHOSPHOPROTEIN 1"/>
    <property type="match status" value="1"/>
</dbReference>
<name>A0A6B0R137_9CETA</name>
<organism evidence="4 5">
    <name type="scientific">Bos mutus</name>
    <name type="common">wild yak</name>
    <dbReference type="NCBI Taxonomy" id="72004"/>
    <lineage>
        <taxon>Eukaryota</taxon>
        <taxon>Metazoa</taxon>
        <taxon>Chordata</taxon>
        <taxon>Craniata</taxon>
        <taxon>Vertebrata</taxon>
        <taxon>Euteleostomi</taxon>
        <taxon>Mammalia</taxon>
        <taxon>Eutheria</taxon>
        <taxon>Laurasiatheria</taxon>
        <taxon>Artiodactyla</taxon>
        <taxon>Ruminantia</taxon>
        <taxon>Pecora</taxon>
        <taxon>Bovidae</taxon>
        <taxon>Bovinae</taxon>
        <taxon>Bos</taxon>
    </lineage>
</organism>
<evidence type="ECO:0000313" key="4">
    <source>
        <dbReference type="EMBL" id="MXQ82952.1"/>
    </source>
</evidence>
<feature type="region of interest" description="Disordered" evidence="3">
    <location>
        <begin position="1"/>
        <end position="38"/>
    </location>
</feature>
<dbReference type="Gene3D" id="1.25.40.10">
    <property type="entry name" value="Tetratricopeptide repeat domain"/>
    <property type="match status" value="1"/>
</dbReference>
<dbReference type="SUPFAM" id="SSF48452">
    <property type="entry name" value="TPR-like"/>
    <property type="match status" value="1"/>
</dbReference>
<keyword evidence="2" id="KW-0802">TPR repeat</keyword>
<dbReference type="EMBL" id="VBQZ03000014">
    <property type="protein sequence ID" value="MXQ82952.1"/>
    <property type="molecule type" value="Genomic_DNA"/>
</dbReference>
<dbReference type="GO" id="GO:0051879">
    <property type="term" value="F:Hsp90 protein binding"/>
    <property type="evidence" value="ECO:0007669"/>
    <property type="project" value="TreeGrafter"/>
</dbReference>
<reference evidence="4" key="1">
    <citation type="submission" date="2019-10" db="EMBL/GenBank/DDBJ databases">
        <title>The sequence and de novo assembly of the wild yak genome.</title>
        <authorList>
            <person name="Liu Y."/>
        </authorList>
    </citation>
    <scope>NUCLEOTIDE SEQUENCE [LARGE SCALE GENOMIC DNA]</scope>
    <source>
        <strain evidence="4">WY2019</strain>
    </source>
</reference>
<protein>
    <submittedName>
        <fullName evidence="4">Uncharacterized protein</fullName>
    </submittedName>
</protein>
<evidence type="ECO:0000256" key="3">
    <source>
        <dbReference type="SAM" id="MobiDB-lite"/>
    </source>
</evidence>
<gene>
    <name evidence="4" type="ORF">E5288_WYG022609</name>
</gene>
<evidence type="ECO:0000313" key="5">
    <source>
        <dbReference type="Proteomes" id="UP000322234"/>
    </source>
</evidence>
<dbReference type="Proteomes" id="UP000322234">
    <property type="component" value="Unassembled WGS sequence"/>
</dbReference>
<evidence type="ECO:0000256" key="2">
    <source>
        <dbReference type="ARBA" id="ARBA00022803"/>
    </source>
</evidence>
<dbReference type="PROSITE" id="PS50293">
    <property type="entry name" value="TPR_REGION"/>
    <property type="match status" value="1"/>
</dbReference>
<feature type="compositionally biased region" description="Basic and acidic residues" evidence="3">
    <location>
        <begin position="18"/>
        <end position="38"/>
    </location>
</feature>
<evidence type="ECO:0000256" key="1">
    <source>
        <dbReference type="ARBA" id="ARBA00022737"/>
    </source>
</evidence>
<sequence length="124" mass="14365">MPRVMTVPKPSRSQRKRIFPEKKQALKDKEPGDDNEKGFDTALKLHDRAMGLDSTNMVYVTNQAVMFFAKGDYGECQELCEKTTEVGQKDYQQMARAYARIGNSYFKEEKYKDAVHFYKSPAEH</sequence>